<feature type="compositionally biased region" description="Polar residues" evidence="1">
    <location>
        <begin position="715"/>
        <end position="735"/>
    </location>
</feature>
<keyword evidence="4" id="KW-1185">Reference proteome</keyword>
<name>A0AA88KLU2_NAELO</name>
<feature type="region of interest" description="Disordered" evidence="1">
    <location>
        <begin position="715"/>
        <end position="736"/>
    </location>
</feature>
<evidence type="ECO:0000313" key="4">
    <source>
        <dbReference type="Proteomes" id="UP000816034"/>
    </source>
</evidence>
<organism evidence="3 4">
    <name type="scientific">Naegleria lovaniensis</name>
    <name type="common">Amoeba</name>
    <dbReference type="NCBI Taxonomy" id="51637"/>
    <lineage>
        <taxon>Eukaryota</taxon>
        <taxon>Discoba</taxon>
        <taxon>Heterolobosea</taxon>
        <taxon>Tetramitia</taxon>
        <taxon>Eutetramitia</taxon>
        <taxon>Vahlkampfiidae</taxon>
        <taxon>Naegleria</taxon>
    </lineage>
</organism>
<dbReference type="Pfam" id="PF00621">
    <property type="entry name" value="RhoGEF"/>
    <property type="match status" value="1"/>
</dbReference>
<dbReference type="Proteomes" id="UP000816034">
    <property type="component" value="Unassembled WGS sequence"/>
</dbReference>
<comment type="caution">
    <text evidence="3">The sequence shown here is derived from an EMBL/GenBank/DDBJ whole genome shotgun (WGS) entry which is preliminary data.</text>
</comment>
<feature type="domain" description="DH" evidence="2">
    <location>
        <begin position="7"/>
        <end position="200"/>
    </location>
</feature>
<dbReference type="PROSITE" id="PS50010">
    <property type="entry name" value="DH_2"/>
    <property type="match status" value="1"/>
</dbReference>
<dbReference type="Gene3D" id="1.20.900.10">
    <property type="entry name" value="Dbl homology (DH) domain"/>
    <property type="match status" value="1"/>
</dbReference>
<dbReference type="CDD" id="cd00160">
    <property type="entry name" value="RhoGEF"/>
    <property type="match status" value="1"/>
</dbReference>
<dbReference type="GO" id="GO:0005085">
    <property type="term" value="F:guanyl-nucleotide exchange factor activity"/>
    <property type="evidence" value="ECO:0007669"/>
    <property type="project" value="InterPro"/>
</dbReference>
<feature type="region of interest" description="Disordered" evidence="1">
    <location>
        <begin position="378"/>
        <end position="398"/>
    </location>
</feature>
<feature type="region of interest" description="Disordered" evidence="1">
    <location>
        <begin position="277"/>
        <end position="297"/>
    </location>
</feature>
<reference evidence="3 4" key="1">
    <citation type="journal article" date="2018" name="BMC Genomics">
        <title>The genome of Naegleria lovaniensis, the basis for a comparative approach to unravel pathogenicity factors of the human pathogenic amoeba N. fowleri.</title>
        <authorList>
            <person name="Liechti N."/>
            <person name="Schurch N."/>
            <person name="Bruggmann R."/>
            <person name="Wittwer M."/>
        </authorList>
    </citation>
    <scope>NUCLEOTIDE SEQUENCE [LARGE SCALE GENOMIC DNA]</scope>
    <source>
        <strain evidence="3 4">ATCC 30569</strain>
    </source>
</reference>
<dbReference type="GeneID" id="68099882"/>
<protein>
    <recommendedName>
        <fullName evidence="2">DH domain-containing protein</fullName>
    </recommendedName>
</protein>
<dbReference type="SUPFAM" id="SSF48065">
    <property type="entry name" value="DBL homology domain (DH-domain)"/>
    <property type="match status" value="1"/>
</dbReference>
<dbReference type="GO" id="GO:0005737">
    <property type="term" value="C:cytoplasm"/>
    <property type="evidence" value="ECO:0007669"/>
    <property type="project" value="TreeGrafter"/>
</dbReference>
<accession>A0AA88KLU2</accession>
<evidence type="ECO:0000313" key="3">
    <source>
        <dbReference type="EMBL" id="KAG2379289.1"/>
    </source>
</evidence>
<proteinExistence type="predicted"/>
<feature type="compositionally biased region" description="Basic and acidic residues" evidence="1">
    <location>
        <begin position="283"/>
        <end position="297"/>
    </location>
</feature>
<evidence type="ECO:0000259" key="2">
    <source>
        <dbReference type="PROSITE" id="PS50010"/>
    </source>
</evidence>
<dbReference type="PANTHER" id="PTHR12673:SF159">
    <property type="entry name" value="LD03170P"/>
    <property type="match status" value="1"/>
</dbReference>
<gene>
    <name evidence="3" type="ORF">C9374_007428</name>
</gene>
<sequence length="899" mass="103012">MSAQGRKRQKILEEVIETEEEYVNNLDTLLQVYEKPLLEKGEELGFTKSMHIKVFNDLGPIRNTNGRLLADLKKLMEEEKEMGKKPEKTIGEIFLKYAPFLKSYTTYCNQYNNIATILRNVKKEHPELDKFLLAQQKSGLHGVNNRALNSFLILPVQRIPRYKMLLSELLSKTSQYHKDFTSLTEALKAVSDIADYVNEKIRAFESEERLVSLFSLFEEDMIKDGMEEKEMSEKQTRRYQMEVLKNVKFFSYSKHLKMQKVNFYLFNDLILVSLPPPPQPLMDPKDEKKKKEEESKEPPVEKYLCRIHLDSPPYPWIRDIADKYIPELSLGLGSWGVDPNLAKIRNTLSTPSSPASASLPSMSTTSVGSVGGIITSSHASSSLSVPSNDRERRASTSTDSLAMSEGFEIIGLQNAFQIIAHDDVYVFDFPDFDTKVKYICQITDNIHEYAKNATSLEYSIVHNSGLIPYPFYTNLAYLSQKVSSIETDKKKKRASSTTRMDHQTTPSPTTPSPTTTSSASSEEKKKGIFRFFKSKKHLKEEKTLSTQFENIEMDPYEINPEAIPNVSEKDIPDSAHLNQVKERDITERFYLAQAINTYRPHRFFNHVGVGQVDSKGVMSFHRGDVLIIFEKPNNDFVLAKKAGLNSDPDRRQKILESYIPRDFETLKNLMNIQKNREGINAGDPPAVKQLRRVKHHFVQIRDLLNELLEYYSNGGNQNQPTNVRNSTAHIMGNNSRGDDLLSKMDLLSLFESSNERKKSTSSTNLDKEREISAKSRKSLSTVFGDSNKSYENDEEESLFRNLINLYEEWNEVGLVPVKYIDEFKSHSTSTKLEKVIEWRNEQEERKIRNFVIKKKKATKAVEIDDLGVSCSSAMMGVPRIDTMKEKEVSALLKKTKKQE</sequence>
<dbReference type="RefSeq" id="XP_044546551.1">
    <property type="nucleotide sequence ID" value="XM_044697392.1"/>
</dbReference>
<feature type="compositionally biased region" description="Low complexity" evidence="1">
    <location>
        <begin position="378"/>
        <end position="387"/>
    </location>
</feature>
<feature type="region of interest" description="Disordered" evidence="1">
    <location>
        <begin position="488"/>
        <end position="523"/>
    </location>
</feature>
<dbReference type="PANTHER" id="PTHR12673">
    <property type="entry name" value="FACIOGENITAL DYSPLASIA PROTEIN"/>
    <property type="match status" value="1"/>
</dbReference>
<dbReference type="AlphaFoldDB" id="A0AA88KLU2"/>
<dbReference type="EMBL" id="PYSW02000029">
    <property type="protein sequence ID" value="KAG2379289.1"/>
    <property type="molecule type" value="Genomic_DNA"/>
</dbReference>
<evidence type="ECO:0000256" key="1">
    <source>
        <dbReference type="SAM" id="MobiDB-lite"/>
    </source>
</evidence>
<feature type="compositionally biased region" description="Low complexity" evidence="1">
    <location>
        <begin position="504"/>
        <end position="520"/>
    </location>
</feature>
<dbReference type="InterPro" id="IPR000219">
    <property type="entry name" value="DH_dom"/>
</dbReference>
<dbReference type="InterPro" id="IPR035899">
    <property type="entry name" value="DBL_dom_sf"/>
</dbReference>
<dbReference type="InterPro" id="IPR051092">
    <property type="entry name" value="FYVE_RhoGEF_PH"/>
</dbReference>
<dbReference type="SMART" id="SM00325">
    <property type="entry name" value="RhoGEF"/>
    <property type="match status" value="1"/>
</dbReference>